<dbReference type="eggNOG" id="COG0308">
    <property type="taxonomic scope" value="Bacteria"/>
</dbReference>
<dbReference type="OrthoDB" id="9795827at2"/>
<dbReference type="eggNOG" id="COG3016">
    <property type="taxonomic scope" value="Bacteria"/>
</dbReference>
<dbReference type="RefSeq" id="WP_013908884.1">
    <property type="nucleotide sequence ID" value="NC_015682.1"/>
</dbReference>
<reference evidence="2 3" key="1">
    <citation type="journal article" date="2013" name="Genome Announc.">
        <title>Complete genome sequence of the hyperthermophilic sulfate-reducing bacterium Thermodesulfobacterium geofontis OPF15T.</title>
        <authorList>
            <person name="Elkins J.G."/>
            <person name="Hamilton-Brehm S.D."/>
            <person name="Lucas S."/>
            <person name="Han J."/>
            <person name="Lapidus A."/>
            <person name="Cheng J.F."/>
            <person name="Goodwin L.A."/>
            <person name="Pitluck S."/>
            <person name="Peters L."/>
            <person name="Mikhailova N."/>
            <person name="Davenport K.W."/>
            <person name="Detter J.C."/>
            <person name="Han C.S."/>
            <person name="Tapia R."/>
            <person name="Land M.L."/>
            <person name="Hauser L."/>
            <person name="Kyrpides N.C."/>
            <person name="Ivanova N.N."/>
            <person name="Pagani I."/>
            <person name="Bruce D."/>
            <person name="Woyke T."/>
            <person name="Cottingham R.W."/>
        </authorList>
    </citation>
    <scope>NUCLEOTIDE SEQUENCE [LARGE SCALE GENOMIC DNA]</scope>
    <source>
        <strain evidence="2 3">OPF15</strain>
    </source>
</reference>
<keyword evidence="3" id="KW-1185">Reference proteome</keyword>
<dbReference type="KEGG" id="top:TOPB45_0068"/>
<evidence type="ECO:0000313" key="2">
    <source>
        <dbReference type="EMBL" id="AEH22184.1"/>
    </source>
</evidence>
<dbReference type="STRING" id="795359.TOPB45_0068"/>
<name>F8C232_THEGP</name>
<organism evidence="2 3">
    <name type="scientific">Thermodesulfobacterium geofontis (strain OPF15)</name>
    <dbReference type="NCBI Taxonomy" id="795359"/>
    <lineage>
        <taxon>Bacteria</taxon>
        <taxon>Pseudomonadati</taxon>
        <taxon>Thermodesulfobacteriota</taxon>
        <taxon>Thermodesulfobacteria</taxon>
        <taxon>Thermodesulfobacteriales</taxon>
        <taxon>Thermodesulfobacteriaceae</taxon>
        <taxon>Thermodesulfobacterium</taxon>
    </lineage>
</organism>
<protein>
    <recommendedName>
        <fullName evidence="1">Haem-binding uptake Tiki superfamily ChaN domain-containing protein</fullName>
    </recommendedName>
</protein>
<dbReference type="InterPro" id="IPR007314">
    <property type="entry name" value="Cofac_haem-bd_dom"/>
</dbReference>
<gene>
    <name evidence="2" type="ordered locus">TOPB45_0068</name>
</gene>
<dbReference type="Pfam" id="PF04187">
    <property type="entry name" value="Cofac_haem_bdg"/>
    <property type="match status" value="1"/>
</dbReference>
<sequence>MRLFTYILFFLALFLPNLSLGTPPFLEIDLEIYPESNSLKGSFFIDKLKGEYKFITSDLTINEIQTSSEFIFEQEEFLKIFAKEESSLYISFEKALNPFLLPITIIHPPFPYPNKPFTYQIKLQIPDNLKNIEILIPSEESEIKRESNFLLYTFKTKTPLLDPCIIISTLKLEKIKFSYKNFIFHFYYFPQLYNLSEKDLKRFFENFKHFAQYLENLEIFPSSPKTFHIILVPEDFPKIQDFSNTLFINYSSLKDIKQFIHCLAKKEFEDEILLEEEEIKKGLITYLIDYQFSENKKDFRKLQALFPKNETKAFFYFLFLAEKLGEKNFINLFKKFYEESIFNYKSLKDFLIFVQQNYPEFKNFIIPYEEFQKLSLRGEIKAITQEKDFYLINLTLYTNLNSKNLVTPIPIPLKIETERESKFLVLNLEKETQDFQISVNEKPKAIFIDPEYKLWRDLNFEEIPNCIAKLFYSQGTIILKRDDLPIYKKLIDYFRKLGYKVSFSFVDFSEVSNFSENLIYLNISPLLWQFTPPSEGFYLKVLPNPYNSNYIIGYLYVSSQNELDWALKNLASLNFYSEIFIQSGKIISKKEDKTLEGIPIFIPAPLGKSCIKENFSFREEALKLINSQMVLVGIEKDSPFCKDYFKNFLQSIYNLNTNIVLALDLPPSFQKFLEDYFENKISESQFKENFKNIDYLNTEVVLEIINWAKMNKVKVFTIGTDSELFLKILNNGLKSLSQEELSKLPEIDILNPSYKKYLSSLFMASENLQKFNFENFYEAQVFRLEDLAEKIKKLLEIFNSKQFIIFIERDLIIKNWELPFYLQKRNILDFKIVNFN</sequence>
<dbReference type="HOGENOM" id="CLU_339763_0_0_0"/>
<dbReference type="PATRIC" id="fig|795359.3.peg.68"/>
<feature type="domain" description="Haem-binding uptake Tiki superfamily ChaN" evidence="1">
    <location>
        <begin position="624"/>
        <end position="804"/>
    </location>
</feature>
<evidence type="ECO:0000313" key="3">
    <source>
        <dbReference type="Proteomes" id="UP000006583"/>
    </source>
</evidence>
<dbReference type="EMBL" id="CP002829">
    <property type="protein sequence ID" value="AEH22184.1"/>
    <property type="molecule type" value="Genomic_DNA"/>
</dbReference>
<proteinExistence type="predicted"/>
<dbReference type="Proteomes" id="UP000006583">
    <property type="component" value="Chromosome"/>
</dbReference>
<dbReference type="AlphaFoldDB" id="F8C232"/>
<evidence type="ECO:0000259" key="1">
    <source>
        <dbReference type="Pfam" id="PF04187"/>
    </source>
</evidence>
<accession>F8C232</accession>
<dbReference type="SUPFAM" id="SSF159501">
    <property type="entry name" value="EreA/ChaN-like"/>
    <property type="match status" value="1"/>
</dbReference>